<dbReference type="InterPro" id="IPR011701">
    <property type="entry name" value="MFS"/>
</dbReference>
<feature type="transmembrane region" description="Helical" evidence="6">
    <location>
        <begin position="217"/>
        <end position="236"/>
    </location>
</feature>
<dbReference type="PANTHER" id="PTHR42718">
    <property type="entry name" value="MAJOR FACILITATOR SUPERFAMILY MULTIDRUG TRANSPORTER MFSC"/>
    <property type="match status" value="1"/>
</dbReference>
<dbReference type="PROSITE" id="PS50850">
    <property type="entry name" value="MFS"/>
    <property type="match status" value="1"/>
</dbReference>
<evidence type="ECO:0000256" key="1">
    <source>
        <dbReference type="ARBA" id="ARBA00004141"/>
    </source>
</evidence>
<evidence type="ECO:0000256" key="4">
    <source>
        <dbReference type="ARBA" id="ARBA00022989"/>
    </source>
</evidence>
<comment type="caution">
    <text evidence="8">The sequence shown here is derived from an EMBL/GenBank/DDBJ whole genome shotgun (WGS) entry which is preliminary data.</text>
</comment>
<organism evidence="8 9">
    <name type="scientific">Pseudomonas asplenii</name>
    <dbReference type="NCBI Taxonomy" id="53407"/>
    <lineage>
        <taxon>Bacteria</taxon>
        <taxon>Pseudomonadati</taxon>
        <taxon>Pseudomonadota</taxon>
        <taxon>Gammaproteobacteria</taxon>
        <taxon>Pseudomonadales</taxon>
        <taxon>Pseudomonadaceae</taxon>
        <taxon>Pseudomonas</taxon>
    </lineage>
</organism>
<feature type="transmembrane region" description="Helical" evidence="6">
    <location>
        <begin position="182"/>
        <end position="205"/>
    </location>
</feature>
<name>A0A0M9GHS1_9PSED</name>
<protein>
    <submittedName>
        <fullName evidence="8">Arabinose efflux permease family protein</fullName>
    </submittedName>
</protein>
<feature type="transmembrane region" description="Helical" evidence="6">
    <location>
        <begin position="121"/>
        <end position="143"/>
    </location>
</feature>
<evidence type="ECO:0000256" key="6">
    <source>
        <dbReference type="SAM" id="Phobius"/>
    </source>
</evidence>
<dbReference type="Pfam" id="PF07690">
    <property type="entry name" value="MFS_1"/>
    <property type="match status" value="1"/>
</dbReference>
<evidence type="ECO:0000256" key="2">
    <source>
        <dbReference type="ARBA" id="ARBA00022448"/>
    </source>
</evidence>
<keyword evidence="9" id="KW-1185">Reference proteome</keyword>
<dbReference type="OrthoDB" id="9812221at2"/>
<feature type="transmembrane region" description="Helical" evidence="6">
    <location>
        <begin position="96"/>
        <end position="115"/>
    </location>
</feature>
<dbReference type="InterPro" id="IPR020846">
    <property type="entry name" value="MFS_dom"/>
</dbReference>
<comment type="subcellular location">
    <subcellularLocation>
        <location evidence="1">Membrane</location>
        <topology evidence="1">Multi-pass membrane protein</topology>
    </subcellularLocation>
</comment>
<sequence>MTALQTSLPLAAAARPAAAATPLGLRIGVGLVGVLLAVLASGFNENVTKVAMADIRGAMGLSYDQGTWLIAAYAAMSVSAMAFAPWCAVTFSLRRFTLCAIGSLLVLALLAPFAPNTQVLMLIRVVQGFAGGALPPMLMSVALRFLPPGIKLYGLGGYALTATFGPSFGTPLAAWWVEYAGWQWAFWQVIPLGLVAMACVAWGIPQDPLRLERLRQFDWRGLLLGFPGLVMLVLGLQQGERLGWFDAQLIRVLVGGGLLLLVLFFINEWAHPLPFFKLQMLGIRNLTHALVTLGGVLFVLLAVIMIPSSYLAQVQGYRPLQTAPVLLWVAVPQLLALPLVVALCNNRVVDCRWVLATGLFLLALVCVIGSQVTVAWNRENFYLLQAIQIVAQPMAVIPLLMLSTGSITPADGPFASAWFNTVKGFAAVAAGSLLETLTVRREHFHSSHLVDRLGSQPWLADSVEPGQLAHRLHEQVVTLTSADLYLCVAGLAIALILLIPILPTRIYPPRAAA</sequence>
<dbReference type="SUPFAM" id="SSF103473">
    <property type="entry name" value="MFS general substrate transporter"/>
    <property type="match status" value="1"/>
</dbReference>
<evidence type="ECO:0000256" key="5">
    <source>
        <dbReference type="ARBA" id="ARBA00023136"/>
    </source>
</evidence>
<dbReference type="Proteomes" id="UP000037931">
    <property type="component" value="Unassembled WGS sequence"/>
</dbReference>
<dbReference type="STRING" id="50340.PF66_02186"/>
<dbReference type="AlphaFoldDB" id="A0A0M9GHS1"/>
<feature type="transmembrane region" description="Helical" evidence="6">
    <location>
        <begin position="68"/>
        <end position="89"/>
    </location>
</feature>
<feature type="transmembrane region" description="Helical" evidence="6">
    <location>
        <begin position="326"/>
        <end position="346"/>
    </location>
</feature>
<keyword evidence="3 6" id="KW-0812">Transmembrane</keyword>
<dbReference type="InterPro" id="IPR036259">
    <property type="entry name" value="MFS_trans_sf"/>
</dbReference>
<keyword evidence="2" id="KW-0813">Transport</keyword>
<feature type="domain" description="Major facilitator superfamily (MFS) profile" evidence="7">
    <location>
        <begin position="30"/>
        <end position="513"/>
    </location>
</feature>
<dbReference type="PANTHER" id="PTHR42718:SF9">
    <property type="entry name" value="MAJOR FACILITATOR SUPERFAMILY MULTIDRUG TRANSPORTER MFSC"/>
    <property type="match status" value="1"/>
</dbReference>
<evidence type="ECO:0000256" key="3">
    <source>
        <dbReference type="ARBA" id="ARBA00022692"/>
    </source>
</evidence>
<proteinExistence type="predicted"/>
<evidence type="ECO:0000313" key="9">
    <source>
        <dbReference type="Proteomes" id="UP000037931"/>
    </source>
</evidence>
<keyword evidence="4 6" id="KW-1133">Transmembrane helix</keyword>
<evidence type="ECO:0000313" key="8">
    <source>
        <dbReference type="EMBL" id="KPA91303.1"/>
    </source>
</evidence>
<evidence type="ECO:0000259" key="7">
    <source>
        <dbReference type="PROSITE" id="PS50850"/>
    </source>
</evidence>
<feature type="transmembrane region" description="Helical" evidence="6">
    <location>
        <begin position="248"/>
        <end position="266"/>
    </location>
</feature>
<feature type="transmembrane region" description="Helical" evidence="6">
    <location>
        <begin position="382"/>
        <end position="402"/>
    </location>
</feature>
<keyword evidence="5 6" id="KW-0472">Membrane</keyword>
<gene>
    <name evidence="8" type="ORF">PF66_02186</name>
</gene>
<dbReference type="PATRIC" id="fig|50340.43.peg.5555"/>
<accession>A0A0M9GHS1</accession>
<feature type="transmembrane region" description="Helical" evidence="6">
    <location>
        <begin position="286"/>
        <end position="306"/>
    </location>
</feature>
<dbReference type="EMBL" id="JSYZ01000007">
    <property type="protein sequence ID" value="KPA91303.1"/>
    <property type="molecule type" value="Genomic_DNA"/>
</dbReference>
<feature type="transmembrane region" description="Helical" evidence="6">
    <location>
        <begin position="482"/>
        <end position="502"/>
    </location>
</feature>
<dbReference type="GO" id="GO:0016020">
    <property type="term" value="C:membrane"/>
    <property type="evidence" value="ECO:0007669"/>
    <property type="project" value="UniProtKB-SubCell"/>
</dbReference>
<dbReference type="Gene3D" id="1.20.1250.20">
    <property type="entry name" value="MFS general substrate transporter like domains"/>
    <property type="match status" value="1"/>
</dbReference>
<feature type="transmembrane region" description="Helical" evidence="6">
    <location>
        <begin position="353"/>
        <end position="376"/>
    </location>
</feature>
<feature type="transmembrane region" description="Helical" evidence="6">
    <location>
        <begin position="155"/>
        <end position="176"/>
    </location>
</feature>
<dbReference type="RefSeq" id="WP_054062650.1">
    <property type="nucleotide sequence ID" value="NZ_JSYZ01000007.1"/>
</dbReference>
<dbReference type="GO" id="GO:0022857">
    <property type="term" value="F:transmembrane transporter activity"/>
    <property type="evidence" value="ECO:0007669"/>
    <property type="project" value="InterPro"/>
</dbReference>
<reference evidence="8 9" key="1">
    <citation type="journal article" date="2015" name="PLoS ONE">
        <title>Rice-Infecting Pseudomonas Genomes Are Highly Accessorized and Harbor Multiple Putative Virulence Mechanisms to Cause Sheath Brown Rot.</title>
        <authorList>
            <person name="Quibod I.L."/>
            <person name="Grande G."/>
            <person name="Oreiro E.G."/>
            <person name="Borja F.N."/>
            <person name="Dossa G.S."/>
            <person name="Mauleon R."/>
            <person name="Cruz C.V."/>
            <person name="Oliva R."/>
        </authorList>
    </citation>
    <scope>NUCLEOTIDE SEQUENCE [LARGE SCALE GENOMIC DNA]</scope>
    <source>
        <strain evidence="8 9">IRRI 6609</strain>
    </source>
</reference>